<evidence type="ECO:0000313" key="10">
    <source>
        <dbReference type="EMBL" id="ARW65232.1"/>
    </source>
</evidence>
<evidence type="ECO:0000256" key="9">
    <source>
        <dbReference type="HAMAP-Rule" id="MF_01337"/>
    </source>
</evidence>
<evidence type="ECO:0000256" key="7">
    <source>
        <dbReference type="ARBA" id="ARBA00023274"/>
    </source>
</evidence>
<dbReference type="InterPro" id="IPR004389">
    <property type="entry name" value="Ribosomal_uL18_bac-type"/>
</dbReference>
<keyword evidence="10" id="KW-0150">Chloroplast</keyword>
<accession>A0A1Z1MH92</accession>
<dbReference type="RefSeq" id="YP_009396046.1">
    <property type="nucleotide sequence ID" value="NC_035280.1"/>
</dbReference>
<dbReference type="Gene3D" id="3.30.420.100">
    <property type="match status" value="1"/>
</dbReference>
<protein>
    <recommendedName>
        <fullName evidence="8 9">Large ribosomal subunit protein uL18c</fullName>
    </recommendedName>
</protein>
<proteinExistence type="inferred from homology"/>
<keyword evidence="6 9" id="KW-0689">Ribosomal protein</keyword>
<dbReference type="FunFam" id="3.30.420.100:FF:000001">
    <property type="entry name" value="50S ribosomal protein L18"/>
    <property type="match status" value="1"/>
</dbReference>
<evidence type="ECO:0000256" key="3">
    <source>
        <dbReference type="ARBA" id="ARBA00011505"/>
    </source>
</evidence>
<evidence type="ECO:0000256" key="2">
    <source>
        <dbReference type="ARBA" id="ARBA00007116"/>
    </source>
</evidence>
<dbReference type="GO" id="GO:0009507">
    <property type="term" value="C:chloroplast"/>
    <property type="evidence" value="ECO:0007669"/>
    <property type="project" value="UniProtKB-SubCell"/>
</dbReference>
<name>A0A1Z1MH92_9FLOR</name>
<comment type="subunit">
    <text evidence="3 9">Part of the 50S ribosomal subunit; contacts the 5S rRNA.</text>
</comment>
<evidence type="ECO:0000256" key="5">
    <source>
        <dbReference type="ARBA" id="ARBA00022884"/>
    </source>
</evidence>
<evidence type="ECO:0000256" key="6">
    <source>
        <dbReference type="ARBA" id="ARBA00022980"/>
    </source>
</evidence>
<comment type="function">
    <text evidence="1 9">Binds 5S rRNA, forms part of the central protuberance of the 50S subunit.</text>
</comment>
<keyword evidence="5 9" id="KW-0694">RNA-binding</keyword>
<keyword evidence="4 9" id="KW-0699">rRNA-binding</keyword>
<dbReference type="EMBL" id="MF101436">
    <property type="protein sequence ID" value="ARW65232.1"/>
    <property type="molecule type" value="Genomic_DNA"/>
</dbReference>
<dbReference type="GO" id="GO:1990904">
    <property type="term" value="C:ribonucleoprotein complex"/>
    <property type="evidence" value="ECO:0007669"/>
    <property type="project" value="UniProtKB-KW"/>
</dbReference>
<comment type="subcellular location">
    <subcellularLocation>
        <location evidence="9">Plastid</location>
        <location evidence="9">Chloroplast</location>
    </subcellularLocation>
</comment>
<dbReference type="PANTHER" id="PTHR12899">
    <property type="entry name" value="39S RIBOSOMAL PROTEIN L18, MITOCHONDRIAL"/>
    <property type="match status" value="1"/>
</dbReference>
<keyword evidence="10" id="KW-0934">Plastid</keyword>
<dbReference type="InterPro" id="IPR057268">
    <property type="entry name" value="Ribosomal_L18"/>
</dbReference>
<keyword evidence="7 9" id="KW-0687">Ribonucleoprotein</keyword>
<organism evidence="10">
    <name type="scientific">Dasya naccarioides</name>
    <dbReference type="NCBI Taxonomy" id="2007180"/>
    <lineage>
        <taxon>Eukaryota</taxon>
        <taxon>Rhodophyta</taxon>
        <taxon>Florideophyceae</taxon>
        <taxon>Rhodymeniophycidae</taxon>
        <taxon>Ceramiales</taxon>
        <taxon>Dasyaceae</taxon>
        <taxon>Dasya</taxon>
    </lineage>
</organism>
<evidence type="ECO:0000256" key="8">
    <source>
        <dbReference type="ARBA" id="ARBA00035303"/>
    </source>
</evidence>
<evidence type="ECO:0000256" key="4">
    <source>
        <dbReference type="ARBA" id="ARBA00022730"/>
    </source>
</evidence>
<dbReference type="HAMAP" id="MF_01337_B">
    <property type="entry name" value="Ribosomal_uL18_B"/>
    <property type="match status" value="1"/>
</dbReference>
<dbReference type="CDD" id="cd00432">
    <property type="entry name" value="Ribosomal_L18_L5e"/>
    <property type="match status" value="1"/>
</dbReference>
<gene>
    <name evidence="9 10" type="primary">rpl18</name>
</gene>
<reference evidence="10" key="1">
    <citation type="journal article" date="2017" name="J. Phycol.">
        <title>Analysis of chloroplast genomes and a supermatrix inform reclassification of the Rhodomelaceae (Rhodophyta).</title>
        <authorList>
            <person name="Diaz-Tapia P."/>
            <person name="Maggs C.A."/>
            <person name="West J.A."/>
            <person name="Verbruggen H."/>
        </authorList>
    </citation>
    <scope>NUCLEOTIDE SEQUENCE</scope>
    <source>
        <strain evidence="10">PD888</strain>
    </source>
</reference>
<dbReference type="InterPro" id="IPR005484">
    <property type="entry name" value="Ribosomal_uL18_bac/plant/anim"/>
</dbReference>
<dbReference type="NCBIfam" id="TIGR00060">
    <property type="entry name" value="L18_bact"/>
    <property type="match status" value="1"/>
</dbReference>
<dbReference type="GO" id="GO:0003735">
    <property type="term" value="F:structural constituent of ribosome"/>
    <property type="evidence" value="ECO:0007669"/>
    <property type="project" value="InterPro"/>
</dbReference>
<comment type="similarity">
    <text evidence="2 9">Belongs to the universal ribosomal protein uL18 family.</text>
</comment>
<geneLocation type="chloroplast" evidence="10"/>
<sequence>MKKKIMGSNNCPRLYIFKSNKHIYAQIIDDQNKYILTSSSTTSKNINQMANCNIAKKVGKEIGQKLKEKGINQIIFDRGINKYHGQVKALAEATRQEGINF</sequence>
<evidence type="ECO:0000256" key="1">
    <source>
        <dbReference type="ARBA" id="ARBA00003898"/>
    </source>
</evidence>
<dbReference type="GeneID" id="33358170"/>
<dbReference type="GO" id="GO:0006412">
    <property type="term" value="P:translation"/>
    <property type="evidence" value="ECO:0007669"/>
    <property type="project" value="UniProtKB-UniRule"/>
</dbReference>
<dbReference type="SUPFAM" id="SSF53137">
    <property type="entry name" value="Translational machinery components"/>
    <property type="match status" value="1"/>
</dbReference>
<dbReference type="Pfam" id="PF00861">
    <property type="entry name" value="Ribosomal_L18p"/>
    <property type="match status" value="1"/>
</dbReference>
<dbReference type="GO" id="GO:0005840">
    <property type="term" value="C:ribosome"/>
    <property type="evidence" value="ECO:0007669"/>
    <property type="project" value="UniProtKB-KW"/>
</dbReference>
<dbReference type="PANTHER" id="PTHR12899:SF3">
    <property type="entry name" value="LARGE RIBOSOMAL SUBUNIT PROTEIN UL18M"/>
    <property type="match status" value="1"/>
</dbReference>
<dbReference type="GO" id="GO:0008097">
    <property type="term" value="F:5S rRNA binding"/>
    <property type="evidence" value="ECO:0007669"/>
    <property type="project" value="TreeGrafter"/>
</dbReference>
<dbReference type="AlphaFoldDB" id="A0A1Z1MH92"/>